<feature type="transmembrane region" description="Helical" evidence="6">
    <location>
        <begin position="204"/>
        <end position="234"/>
    </location>
</feature>
<feature type="transmembrane region" description="Helical" evidence="6">
    <location>
        <begin position="240"/>
        <end position="262"/>
    </location>
</feature>
<dbReference type="RefSeq" id="WP_177172821.1">
    <property type="nucleotide sequence ID" value="NZ_FOGD01000002.1"/>
</dbReference>
<evidence type="ECO:0000256" key="2">
    <source>
        <dbReference type="ARBA" id="ARBA00022692"/>
    </source>
</evidence>
<proteinExistence type="predicted"/>
<feature type="transmembrane region" description="Helical" evidence="6">
    <location>
        <begin position="158"/>
        <end position="176"/>
    </location>
</feature>
<dbReference type="STRING" id="180197.SAMN02982919_00909"/>
<feature type="transmembrane region" description="Helical" evidence="6">
    <location>
        <begin position="24"/>
        <end position="47"/>
    </location>
</feature>
<evidence type="ECO:0000256" key="5">
    <source>
        <dbReference type="SAM" id="MobiDB-lite"/>
    </source>
</evidence>
<feature type="transmembrane region" description="Helical" evidence="6">
    <location>
        <begin position="129"/>
        <end position="152"/>
    </location>
</feature>
<evidence type="ECO:0000256" key="4">
    <source>
        <dbReference type="ARBA" id="ARBA00023136"/>
    </source>
</evidence>
<dbReference type="Proteomes" id="UP000199766">
    <property type="component" value="Unassembled WGS sequence"/>
</dbReference>
<keyword evidence="4 6" id="KW-0472">Membrane</keyword>
<keyword evidence="8" id="KW-1185">Reference proteome</keyword>
<evidence type="ECO:0000256" key="1">
    <source>
        <dbReference type="ARBA" id="ARBA00004141"/>
    </source>
</evidence>
<gene>
    <name evidence="7" type="ORF">SAMN02982919_00909</name>
</gene>
<name>A0A1H9HSG2_9BURK</name>
<keyword evidence="3 6" id="KW-1133">Transmembrane helix</keyword>
<comment type="subcellular location">
    <subcellularLocation>
        <location evidence="1">Membrane</location>
        <topology evidence="1">Multi-pass membrane protein</topology>
    </subcellularLocation>
</comment>
<sequence>MLTNMAQLMDSFFRALAYCMLPRVIAWSLLPLLLMGALAVGGGYLYWQEAVQAMRTTLEATSWLGFVWSWLEQQGLSNVTQLLAPIMVAVLITPVIVLVSLLTVAFLMTPALVALVGQRRFPTLERLQGGSLLHSIVASIGATLLALAALLLSMPLWLIPPLVLIVPPLIWGWLTYRVMALDALAEHASNAECQELLRRHRMTLLLMGVICGYLGAAPAIVWASGVLFVAAFFILVPLAIWIYTLVFAFSSLWFIHFCLAALQQLRAEQRAAAPDGPLPTIATLPESAELQPPPVLPPSVS</sequence>
<dbReference type="AlphaFoldDB" id="A0A1H9HSG2"/>
<evidence type="ECO:0000313" key="8">
    <source>
        <dbReference type="Proteomes" id="UP000199766"/>
    </source>
</evidence>
<feature type="region of interest" description="Disordered" evidence="5">
    <location>
        <begin position="276"/>
        <end position="301"/>
    </location>
</feature>
<dbReference type="Pfam" id="PF07264">
    <property type="entry name" value="EI24"/>
    <property type="match status" value="1"/>
</dbReference>
<dbReference type="InterPro" id="IPR059112">
    <property type="entry name" value="CysZ/EI24"/>
</dbReference>
<protein>
    <submittedName>
        <fullName evidence="7">Etoposide-induced protein 2.4 (EI24)</fullName>
    </submittedName>
</protein>
<reference evidence="7 8" key="1">
    <citation type="submission" date="2016-10" db="EMBL/GenBank/DDBJ databases">
        <authorList>
            <person name="de Groot N.N."/>
        </authorList>
    </citation>
    <scope>NUCLEOTIDE SEQUENCE [LARGE SCALE GENOMIC DNA]</scope>
    <source>
        <strain evidence="7 8">ATCC 35958</strain>
    </source>
</reference>
<feature type="transmembrane region" description="Helical" evidence="6">
    <location>
        <begin position="86"/>
        <end position="117"/>
    </location>
</feature>
<accession>A0A1H9HSG2</accession>
<feature type="compositionally biased region" description="Pro residues" evidence="5">
    <location>
        <begin position="291"/>
        <end position="301"/>
    </location>
</feature>
<dbReference type="EMBL" id="FOGD01000002">
    <property type="protein sequence ID" value="SEQ65280.1"/>
    <property type="molecule type" value="Genomic_DNA"/>
</dbReference>
<evidence type="ECO:0000256" key="6">
    <source>
        <dbReference type="SAM" id="Phobius"/>
    </source>
</evidence>
<evidence type="ECO:0000313" key="7">
    <source>
        <dbReference type="EMBL" id="SEQ65280.1"/>
    </source>
</evidence>
<evidence type="ECO:0000256" key="3">
    <source>
        <dbReference type="ARBA" id="ARBA00022989"/>
    </source>
</evidence>
<keyword evidence="2 6" id="KW-0812">Transmembrane</keyword>
<organism evidence="7 8">
    <name type="scientific">Giesbergeria anulus</name>
    <dbReference type="NCBI Taxonomy" id="180197"/>
    <lineage>
        <taxon>Bacteria</taxon>
        <taxon>Pseudomonadati</taxon>
        <taxon>Pseudomonadota</taxon>
        <taxon>Betaproteobacteria</taxon>
        <taxon>Burkholderiales</taxon>
        <taxon>Comamonadaceae</taxon>
        <taxon>Giesbergeria</taxon>
    </lineage>
</organism>